<feature type="compositionally biased region" description="Acidic residues" evidence="5">
    <location>
        <begin position="206"/>
        <end position="221"/>
    </location>
</feature>
<dbReference type="InterPro" id="IPR001680">
    <property type="entry name" value="WD40_rpt"/>
</dbReference>
<protein>
    <recommendedName>
        <fullName evidence="3">Glutamate-rich WD repeat-containing protein 1</fullName>
    </recommendedName>
</protein>
<evidence type="ECO:0000313" key="7">
    <source>
        <dbReference type="Proteomes" id="UP000030693"/>
    </source>
</evidence>
<evidence type="ECO:0000256" key="5">
    <source>
        <dbReference type="SAM" id="MobiDB-lite"/>
    </source>
</evidence>
<dbReference type="InterPro" id="IPR020472">
    <property type="entry name" value="WD40_PAC1"/>
</dbReference>
<dbReference type="OrthoDB" id="2161379at2759"/>
<feature type="repeat" description="WD" evidence="4">
    <location>
        <begin position="516"/>
        <end position="549"/>
    </location>
</feature>
<dbReference type="RefSeq" id="XP_009494895.1">
    <property type="nucleotide sequence ID" value="XM_009496620.1"/>
</dbReference>
<gene>
    <name evidence="6" type="ORF">H696_02713</name>
</gene>
<keyword evidence="2" id="KW-0677">Repeat</keyword>
<feature type="compositionally biased region" description="Basic and acidic residues" evidence="5">
    <location>
        <begin position="155"/>
        <end position="164"/>
    </location>
</feature>
<evidence type="ECO:0000256" key="2">
    <source>
        <dbReference type="ARBA" id="ARBA00022737"/>
    </source>
</evidence>
<dbReference type="GO" id="GO:0042254">
    <property type="term" value="P:ribosome biogenesis"/>
    <property type="evidence" value="ECO:0007669"/>
    <property type="project" value="TreeGrafter"/>
</dbReference>
<dbReference type="InterPro" id="IPR036322">
    <property type="entry name" value="WD40_repeat_dom_sf"/>
</dbReference>
<keyword evidence="7" id="KW-1185">Reference proteome</keyword>
<dbReference type="STRING" id="691883.A0A058Z7V5"/>
<feature type="compositionally biased region" description="Pro residues" evidence="5">
    <location>
        <begin position="142"/>
        <end position="151"/>
    </location>
</feature>
<feature type="region of interest" description="Disordered" evidence="5">
    <location>
        <begin position="294"/>
        <end position="313"/>
    </location>
</feature>
<dbReference type="Proteomes" id="UP000030693">
    <property type="component" value="Unassembled WGS sequence"/>
</dbReference>
<dbReference type="GO" id="GO:0005730">
    <property type="term" value="C:nucleolus"/>
    <property type="evidence" value="ECO:0007669"/>
    <property type="project" value="TreeGrafter"/>
</dbReference>
<name>A0A058Z7V5_FONAL</name>
<dbReference type="PROSITE" id="PS50082">
    <property type="entry name" value="WD_REPEATS_2"/>
    <property type="match status" value="3"/>
</dbReference>
<dbReference type="PROSITE" id="PS50294">
    <property type="entry name" value="WD_REPEATS_REGION"/>
    <property type="match status" value="3"/>
</dbReference>
<dbReference type="SUPFAM" id="SSF50978">
    <property type="entry name" value="WD40 repeat-like"/>
    <property type="match status" value="1"/>
</dbReference>
<evidence type="ECO:0000256" key="1">
    <source>
        <dbReference type="ARBA" id="ARBA00022574"/>
    </source>
</evidence>
<keyword evidence="1 4" id="KW-0853">WD repeat</keyword>
<accession>A0A058Z7V5</accession>
<feature type="compositionally biased region" description="Acidic residues" evidence="5">
    <location>
        <begin position="303"/>
        <end position="313"/>
    </location>
</feature>
<sequence length="614" mass="67132">MSAAASMFAPPPAPLVGGAPPGGGALPGPGDPAAATAPYTDDSPDLSASERNIVTAIAALALPDTLGHHHTLDPGQPVAGQLDDLPLVSRLVTLANAVRGLCRDAPVLVAQAGCGEEELEVLHNRASTLLEVLRELVNDPPHAQPPHPATMPPKRSMDTDGFESSRIRRVKTDMISSDEEDGIGDYEDDFGDDFEEEIIVRRESAFTDDDDDDDDGDDEMIGNDRPDGTIDITKRLGMSTITLKDDEDDDDEDHESNKIKTEYPATAYVVTGTQADRPSKNMIQLMKMSQLPRTKYDDGALTDSEDEEDDSYDTDPVLEYRSIKHMGGVNRLRLMPGTNICATWSENARVFLHDLTNLVDQLDVPGTVPAVNTGPLFTFSGHMDEGFAMDWSPTVKGSLLTGDCSKMIYRWQMHGQSSWQVEKKPYTGHSGSVEDIQWSPTEDTVFASCSSDKTIKVWDTRRRQNAALSVKAHKTDVNVISWNRVSSHMLASGSDDGTFSVWDLRNFKADSPAATFSWHKGPITSVEWHPTDDSVLAVAGADDQITLWDFAVEADTEANTEDGKTLVVPEVPPQLLFIHQGQHNIKELHWHPQMLGTLVSTAESGFNIFRTISV</sequence>
<organism evidence="6">
    <name type="scientific">Fonticula alba</name>
    <name type="common">Slime mold</name>
    <dbReference type="NCBI Taxonomy" id="691883"/>
    <lineage>
        <taxon>Eukaryota</taxon>
        <taxon>Rotosphaerida</taxon>
        <taxon>Fonticulaceae</taxon>
        <taxon>Fonticula</taxon>
    </lineage>
</organism>
<dbReference type="Pfam" id="PF00400">
    <property type="entry name" value="WD40"/>
    <property type="match status" value="3"/>
</dbReference>
<feature type="compositionally biased region" description="Acidic residues" evidence="5">
    <location>
        <begin position="245"/>
        <end position="254"/>
    </location>
</feature>
<dbReference type="AlphaFoldDB" id="A0A058Z7V5"/>
<evidence type="ECO:0000313" key="6">
    <source>
        <dbReference type="EMBL" id="KCV70379.1"/>
    </source>
</evidence>
<dbReference type="PRINTS" id="PR00320">
    <property type="entry name" value="GPROTEINBRPT"/>
</dbReference>
<reference evidence="6" key="1">
    <citation type="submission" date="2013-04" db="EMBL/GenBank/DDBJ databases">
        <title>The Genome Sequence of Fonticula alba ATCC 38817.</title>
        <authorList>
            <consortium name="The Broad Institute Genomics Platform"/>
            <person name="Russ C."/>
            <person name="Cuomo C."/>
            <person name="Burger G."/>
            <person name="Gray M.W."/>
            <person name="Holland P.W.H."/>
            <person name="King N."/>
            <person name="Lang F.B.F."/>
            <person name="Roger A.J."/>
            <person name="Ruiz-Trillo I."/>
            <person name="Brown M."/>
            <person name="Walker B."/>
            <person name="Young S."/>
            <person name="Zeng Q."/>
            <person name="Gargeya S."/>
            <person name="Fitzgerald M."/>
            <person name="Haas B."/>
            <person name="Abouelleil A."/>
            <person name="Allen A.W."/>
            <person name="Alvarado L."/>
            <person name="Arachchi H.M."/>
            <person name="Berlin A.M."/>
            <person name="Chapman S.B."/>
            <person name="Gainer-Dewar J."/>
            <person name="Goldberg J."/>
            <person name="Griggs A."/>
            <person name="Gujja S."/>
            <person name="Hansen M."/>
            <person name="Howarth C."/>
            <person name="Imamovic A."/>
            <person name="Ireland A."/>
            <person name="Larimer J."/>
            <person name="McCowan C."/>
            <person name="Murphy C."/>
            <person name="Pearson M."/>
            <person name="Poon T.W."/>
            <person name="Priest M."/>
            <person name="Roberts A."/>
            <person name="Saif S."/>
            <person name="Shea T."/>
            <person name="Sisk P."/>
            <person name="Sykes S."/>
            <person name="Wortman J."/>
            <person name="Nusbaum C."/>
            <person name="Birren B."/>
        </authorList>
    </citation>
    <scope>NUCLEOTIDE SEQUENCE [LARGE SCALE GENOMIC DNA]</scope>
    <source>
        <strain evidence="6">ATCC 38817</strain>
    </source>
</reference>
<evidence type="ECO:0000256" key="4">
    <source>
        <dbReference type="PROSITE-ProRule" id="PRU00221"/>
    </source>
</evidence>
<dbReference type="PANTHER" id="PTHR45903:SF1">
    <property type="entry name" value="GLUTAMATE-RICH WD REPEAT-CONTAINING PROTEIN 1"/>
    <property type="match status" value="1"/>
</dbReference>
<dbReference type="InterPro" id="IPR015943">
    <property type="entry name" value="WD40/YVTN_repeat-like_dom_sf"/>
</dbReference>
<dbReference type="SMART" id="SM00320">
    <property type="entry name" value="WD40"/>
    <property type="match status" value="5"/>
</dbReference>
<feature type="region of interest" description="Disordered" evidence="5">
    <location>
        <begin position="202"/>
        <end position="232"/>
    </location>
</feature>
<feature type="region of interest" description="Disordered" evidence="5">
    <location>
        <begin position="140"/>
        <end position="164"/>
    </location>
</feature>
<dbReference type="Gene3D" id="2.130.10.10">
    <property type="entry name" value="YVTN repeat-like/Quinoprotein amine dehydrogenase"/>
    <property type="match status" value="1"/>
</dbReference>
<evidence type="ECO:0000256" key="3">
    <source>
        <dbReference type="ARBA" id="ARBA00040876"/>
    </source>
</evidence>
<dbReference type="EMBL" id="KB932204">
    <property type="protein sequence ID" value="KCV70379.1"/>
    <property type="molecule type" value="Genomic_DNA"/>
</dbReference>
<dbReference type="InterPro" id="IPR051972">
    <property type="entry name" value="Glutamate-rich_WD_repeat"/>
</dbReference>
<feature type="compositionally biased region" description="Basic and acidic residues" evidence="5">
    <location>
        <begin position="222"/>
        <end position="232"/>
    </location>
</feature>
<proteinExistence type="predicted"/>
<feature type="region of interest" description="Disordered" evidence="5">
    <location>
        <begin position="241"/>
        <end position="260"/>
    </location>
</feature>
<feature type="repeat" description="WD" evidence="4">
    <location>
        <begin position="470"/>
        <end position="506"/>
    </location>
</feature>
<dbReference type="eggNOG" id="KOG0302">
    <property type="taxonomic scope" value="Eukaryota"/>
</dbReference>
<dbReference type="GeneID" id="20527438"/>
<feature type="region of interest" description="Disordered" evidence="5">
    <location>
        <begin position="1"/>
        <end position="46"/>
    </location>
</feature>
<feature type="repeat" description="WD" evidence="4">
    <location>
        <begin position="426"/>
        <end position="468"/>
    </location>
</feature>
<dbReference type="PANTHER" id="PTHR45903">
    <property type="entry name" value="GLUTAMATE-RICH WD REPEAT-CONTAINING PROTEIN 1"/>
    <property type="match status" value="1"/>
</dbReference>